<evidence type="ECO:0000313" key="2">
    <source>
        <dbReference type="EMBL" id="WAV98179.1"/>
    </source>
</evidence>
<dbReference type="SUPFAM" id="SSF52833">
    <property type="entry name" value="Thioredoxin-like"/>
    <property type="match status" value="1"/>
</dbReference>
<dbReference type="EMBL" id="CP098251">
    <property type="protein sequence ID" value="WAV92199.1"/>
    <property type="molecule type" value="Genomic_DNA"/>
</dbReference>
<dbReference type="AlphaFoldDB" id="A0A9E9LMQ2"/>
<proteinExistence type="predicted"/>
<dbReference type="Proteomes" id="UP001164819">
    <property type="component" value="Chromosome"/>
</dbReference>
<organism evidence="1">
    <name type="scientific">Oxalobacter aliiformigenes</name>
    <dbReference type="NCBI Taxonomy" id="2946593"/>
    <lineage>
        <taxon>Bacteria</taxon>
        <taxon>Pseudomonadati</taxon>
        <taxon>Pseudomonadota</taxon>
        <taxon>Betaproteobacteria</taxon>
        <taxon>Burkholderiales</taxon>
        <taxon>Oxalobacteraceae</taxon>
        <taxon>Oxalobacter</taxon>
    </lineage>
</organism>
<evidence type="ECO:0000313" key="3">
    <source>
        <dbReference type="Proteomes" id="UP001164794"/>
    </source>
</evidence>
<reference evidence="2" key="1">
    <citation type="journal article" date="2022" name="Front. Microbiol.">
        <title>New perspectives on an old grouping: The genomic and phenotypic variability of Oxalobacter formigenes and the implications for calcium oxalate stone prevention.</title>
        <authorList>
            <person name="Chmiel J.A."/>
            <person name="Carr C."/>
            <person name="Stuivenberg G.A."/>
            <person name="Venema R."/>
            <person name="Chanyi R.M."/>
            <person name="Al K.F."/>
            <person name="Giguere D."/>
            <person name="Say H."/>
            <person name="Akouris P.P."/>
            <person name="Dominguez Romero S.A."/>
            <person name="Kwong A."/>
            <person name="Tai V."/>
            <person name="Koval S.F."/>
            <person name="Razvi H."/>
            <person name="Bjazevic J."/>
            <person name="Burton J.P."/>
        </authorList>
    </citation>
    <scope>NUCLEOTIDE SEQUENCE</scope>
    <source>
        <strain evidence="2">HOxNP-1</strain>
    </source>
</reference>
<dbReference type="RefSeq" id="WP_269265823.1">
    <property type="nucleotide sequence ID" value="NZ_CP098248.1"/>
</dbReference>
<name>A0A9E9LMQ2_9BURK</name>
<dbReference type="Proteomes" id="UP001164794">
    <property type="component" value="Chromosome"/>
</dbReference>
<sequence length="89" mass="10186">MQQPGAEVVNSSNQTRDYQKEMARRLHLPFAVSSDHEMKLANALDLPTFKVTGMTLLKRLTLICRNGLIRRCITRFSRPVRILSGSWIT</sequence>
<dbReference type="Gene3D" id="3.40.30.10">
    <property type="entry name" value="Glutaredoxin"/>
    <property type="match status" value="1"/>
</dbReference>
<dbReference type="EMBL" id="CP098248">
    <property type="protein sequence ID" value="WAV98179.1"/>
    <property type="molecule type" value="Genomic_DNA"/>
</dbReference>
<keyword evidence="3" id="KW-1185">Reference proteome</keyword>
<accession>A0A9E9LMQ2</accession>
<evidence type="ECO:0000313" key="1">
    <source>
        <dbReference type="EMBL" id="WAV92199.1"/>
    </source>
</evidence>
<dbReference type="InterPro" id="IPR036249">
    <property type="entry name" value="Thioredoxin-like_sf"/>
</dbReference>
<gene>
    <name evidence="2" type="ORF">NB645_05005</name>
    <name evidence="1" type="ORF">NB646_06220</name>
</gene>
<protein>
    <submittedName>
        <fullName evidence="1">Redoxin family protein</fullName>
    </submittedName>
</protein>
<reference evidence="1" key="2">
    <citation type="journal article" date="2022" name="Front. Microbiol.">
        <title>New perspectives on an old grouping: The genomic and phenotypic variability of Oxalobacter formigenes and the implications for calcium oxalate stone prevention.</title>
        <authorList>
            <person name="Chmiel J.A."/>
            <person name="Carr C."/>
            <person name="Stuivenberg G.A."/>
            <person name="Venema R."/>
            <person name="Chanyi R.M."/>
            <person name="Al K.F."/>
            <person name="Giguere D."/>
            <person name="Say H."/>
            <person name="Akouris P.P."/>
            <person name="Dominguez Romero S.A."/>
            <person name="Kwong A."/>
            <person name="Tai V."/>
            <person name="Koval S.F."/>
            <person name="Razvi H."/>
            <person name="Bjazevic J."/>
            <person name="Burton J.P."/>
        </authorList>
    </citation>
    <scope>NUCLEOTIDE SEQUENCE</scope>
    <source>
        <strain evidence="1">OxK</strain>
    </source>
</reference>